<evidence type="ECO:0000313" key="1">
    <source>
        <dbReference type="EMBL" id="MER6980860.1"/>
    </source>
</evidence>
<sequence>MADSALWVAALTGGTAVLTSWVTNLGNVRAARTQAQASAEAQHRGRVREARRAACLELMERAHVMGELYRRVVDARFQHGEGERFLASVQELRVAVREAYDPLMRGVRAIALEGPAQKPRRHGPC</sequence>
<protein>
    <submittedName>
        <fullName evidence="1">Uncharacterized protein</fullName>
    </submittedName>
</protein>
<name>A0ABV1W9I4_9ACTN</name>
<keyword evidence="2" id="KW-1185">Reference proteome</keyword>
<dbReference type="Proteomes" id="UP001458415">
    <property type="component" value="Unassembled WGS sequence"/>
</dbReference>
<organism evidence="1 2">
    <name type="scientific">Streptomyces carpinensis</name>
    <dbReference type="NCBI Taxonomy" id="66369"/>
    <lineage>
        <taxon>Bacteria</taxon>
        <taxon>Bacillati</taxon>
        <taxon>Actinomycetota</taxon>
        <taxon>Actinomycetes</taxon>
        <taxon>Kitasatosporales</taxon>
        <taxon>Streptomycetaceae</taxon>
        <taxon>Streptomyces</taxon>
    </lineage>
</organism>
<accession>A0ABV1W9I4</accession>
<comment type="caution">
    <text evidence="1">The sequence shown here is derived from an EMBL/GenBank/DDBJ whole genome shotgun (WGS) entry which is preliminary data.</text>
</comment>
<proteinExistence type="predicted"/>
<evidence type="ECO:0000313" key="2">
    <source>
        <dbReference type="Proteomes" id="UP001458415"/>
    </source>
</evidence>
<dbReference type="RefSeq" id="WP_244217232.1">
    <property type="nucleotide sequence ID" value="NZ_MUBM01000140.1"/>
</dbReference>
<reference evidence="1 2" key="1">
    <citation type="submission" date="2024-06" db="EMBL/GenBank/DDBJ databases">
        <title>The Natural Products Discovery Center: Release of the First 8490 Sequenced Strains for Exploring Actinobacteria Biosynthetic Diversity.</title>
        <authorList>
            <person name="Kalkreuter E."/>
            <person name="Kautsar S.A."/>
            <person name="Yang D."/>
            <person name="Bader C.D."/>
            <person name="Teijaro C.N."/>
            <person name="Fluegel L."/>
            <person name="Davis C.M."/>
            <person name="Simpson J.R."/>
            <person name="Lauterbach L."/>
            <person name="Steele A.D."/>
            <person name="Gui C."/>
            <person name="Meng S."/>
            <person name="Li G."/>
            <person name="Viehrig K."/>
            <person name="Ye F."/>
            <person name="Su P."/>
            <person name="Kiefer A.F."/>
            <person name="Nichols A."/>
            <person name="Cepeda A.J."/>
            <person name="Yan W."/>
            <person name="Fan B."/>
            <person name="Jiang Y."/>
            <person name="Adhikari A."/>
            <person name="Zheng C.-J."/>
            <person name="Schuster L."/>
            <person name="Cowan T.M."/>
            <person name="Smanski M.J."/>
            <person name="Chevrette M.G."/>
            <person name="De Carvalho L.P.S."/>
            <person name="Shen B."/>
        </authorList>
    </citation>
    <scope>NUCLEOTIDE SEQUENCE [LARGE SCALE GENOMIC DNA]</scope>
    <source>
        <strain evidence="1 2">NPDC000634</strain>
    </source>
</reference>
<dbReference type="EMBL" id="JBEPCU010000638">
    <property type="protein sequence ID" value="MER6980860.1"/>
    <property type="molecule type" value="Genomic_DNA"/>
</dbReference>
<gene>
    <name evidence="1" type="ORF">ABT317_28800</name>
</gene>